<dbReference type="GO" id="GO:0001530">
    <property type="term" value="F:lipopolysaccharide binding"/>
    <property type="evidence" value="ECO:0007669"/>
    <property type="project" value="InterPro"/>
</dbReference>
<keyword evidence="2" id="KW-0732">Signal</keyword>
<reference evidence="5" key="1">
    <citation type="journal article" date="2015" name="Nature">
        <title>Complex archaea that bridge the gap between prokaryotes and eukaryotes.</title>
        <authorList>
            <person name="Spang A."/>
            <person name="Saw J.H."/>
            <person name="Jorgensen S.L."/>
            <person name="Zaremba-Niedzwiedzka K."/>
            <person name="Martijn J."/>
            <person name="Lind A.E."/>
            <person name="van Eijk R."/>
            <person name="Schleper C."/>
            <person name="Guy L."/>
            <person name="Ettema T.J."/>
        </authorList>
    </citation>
    <scope>NUCLEOTIDE SEQUENCE</scope>
</reference>
<organism evidence="5">
    <name type="scientific">marine sediment metagenome</name>
    <dbReference type="NCBI Taxonomy" id="412755"/>
    <lineage>
        <taxon>unclassified sequences</taxon>
        <taxon>metagenomes</taxon>
        <taxon>ecological metagenomes</taxon>
    </lineage>
</organism>
<dbReference type="GO" id="GO:0017089">
    <property type="term" value="F:glycolipid transfer activity"/>
    <property type="evidence" value="ECO:0007669"/>
    <property type="project" value="TreeGrafter"/>
</dbReference>
<proteinExistence type="predicted"/>
<dbReference type="GO" id="GO:0030288">
    <property type="term" value="C:outer membrane-bounded periplasmic space"/>
    <property type="evidence" value="ECO:0007669"/>
    <property type="project" value="TreeGrafter"/>
</dbReference>
<comment type="caution">
    <text evidence="5">The sequence shown here is derived from an EMBL/GenBank/DDBJ whole genome shotgun (WGS) entry which is preliminary data.</text>
</comment>
<gene>
    <name evidence="5" type="ORF">LCGC14_0769200</name>
</gene>
<evidence type="ECO:0000313" key="5">
    <source>
        <dbReference type="EMBL" id="KKN36879.1"/>
    </source>
</evidence>
<evidence type="ECO:0000256" key="1">
    <source>
        <dbReference type="ARBA" id="ARBA00022448"/>
    </source>
</evidence>
<evidence type="ECO:0000259" key="4">
    <source>
        <dbReference type="Pfam" id="PF03968"/>
    </source>
</evidence>
<feature type="domain" description="Organic solvent tolerance-like N-terminal" evidence="4">
    <location>
        <begin position="38"/>
        <end position="143"/>
    </location>
</feature>
<dbReference type="InterPro" id="IPR052037">
    <property type="entry name" value="LPS_export_LptA"/>
</dbReference>
<dbReference type="AlphaFoldDB" id="A0A0F9Q313"/>
<dbReference type="EMBL" id="LAZR01001936">
    <property type="protein sequence ID" value="KKN36879.1"/>
    <property type="molecule type" value="Genomic_DNA"/>
</dbReference>
<dbReference type="GO" id="GO:0015920">
    <property type="term" value="P:lipopolysaccharide transport"/>
    <property type="evidence" value="ECO:0007669"/>
    <property type="project" value="InterPro"/>
</dbReference>
<dbReference type="Gene3D" id="2.60.450.10">
    <property type="entry name" value="Lipopolysaccharide (LPS) transport protein A like domain"/>
    <property type="match status" value="1"/>
</dbReference>
<keyword evidence="1" id="KW-0813">Transport</keyword>
<dbReference type="Pfam" id="PF03968">
    <property type="entry name" value="LptD_N"/>
    <property type="match status" value="1"/>
</dbReference>
<dbReference type="GO" id="GO:0009279">
    <property type="term" value="C:cell outer membrane"/>
    <property type="evidence" value="ECO:0007669"/>
    <property type="project" value="TreeGrafter"/>
</dbReference>
<keyword evidence="3" id="KW-0574">Periplasm</keyword>
<name>A0A0F9Q313_9ZZZZ</name>
<evidence type="ECO:0000256" key="2">
    <source>
        <dbReference type="ARBA" id="ARBA00022729"/>
    </source>
</evidence>
<protein>
    <recommendedName>
        <fullName evidence="4">Organic solvent tolerance-like N-terminal domain-containing protein</fullName>
    </recommendedName>
</protein>
<dbReference type="InterPro" id="IPR014340">
    <property type="entry name" value="LptA"/>
</dbReference>
<dbReference type="InterPro" id="IPR005653">
    <property type="entry name" value="OstA-like_N"/>
</dbReference>
<dbReference type="PANTHER" id="PTHR36504">
    <property type="entry name" value="LIPOPOLYSACCHARIDE EXPORT SYSTEM PROTEIN LPTA"/>
    <property type="match status" value="1"/>
</dbReference>
<dbReference type="NCBIfam" id="TIGR03002">
    <property type="entry name" value="outer_YhbN_LptA"/>
    <property type="match status" value="1"/>
</dbReference>
<accession>A0A0F9Q313</accession>
<sequence length="161" mass="16756">MKSLLLPIFLLLSALPLAAQGTNVAFGTIRQDTSLPVEVTADNLAVDQATGTAIFTDNVVIGQGEMRLSAARVLVVYRDKNTGIARLEATGGVTLVSGPDAAESERADYDIDTGEIVMSGNVLLSQGQNALSSNTMTVNLSDGTARMSGKVKTILQTGSNN</sequence>
<dbReference type="PANTHER" id="PTHR36504:SF1">
    <property type="entry name" value="LIPOPOLYSACCHARIDE EXPORT SYSTEM PROTEIN LPTA"/>
    <property type="match status" value="1"/>
</dbReference>
<evidence type="ECO:0000256" key="3">
    <source>
        <dbReference type="ARBA" id="ARBA00022764"/>
    </source>
</evidence>